<dbReference type="GO" id="GO:0032259">
    <property type="term" value="P:methylation"/>
    <property type="evidence" value="ECO:0007669"/>
    <property type="project" value="UniProtKB-KW"/>
</dbReference>
<dbReference type="GO" id="GO:0102559">
    <property type="term" value="F:peptide chain release factor N(5)-glutamine methyltransferase activity"/>
    <property type="evidence" value="ECO:0007669"/>
    <property type="project" value="UniProtKB-EC"/>
</dbReference>
<dbReference type="InterPro" id="IPR029063">
    <property type="entry name" value="SAM-dependent_MTases_sf"/>
</dbReference>
<proteinExistence type="predicted"/>
<dbReference type="PANTHER" id="PTHR18895">
    <property type="entry name" value="HEMK METHYLTRANSFERASE"/>
    <property type="match status" value="1"/>
</dbReference>
<dbReference type="Proteomes" id="UP001519332">
    <property type="component" value="Unassembled WGS sequence"/>
</dbReference>
<dbReference type="Pfam" id="PF05175">
    <property type="entry name" value="MTS"/>
    <property type="match status" value="1"/>
</dbReference>
<protein>
    <submittedName>
        <fullName evidence="2">Release factor glutamine methyltransferase</fullName>
        <ecNumber evidence="2">2.1.1.297</ecNumber>
    </submittedName>
</protein>
<dbReference type="PANTHER" id="PTHR18895:SF74">
    <property type="entry name" value="MTRF1L RELEASE FACTOR GLUTAMINE METHYLTRANSFERASE"/>
    <property type="match status" value="1"/>
</dbReference>
<accession>A0ABS4TPT9</accession>
<dbReference type="EMBL" id="JAGINW010000001">
    <property type="protein sequence ID" value="MBP2326419.1"/>
    <property type="molecule type" value="Genomic_DNA"/>
</dbReference>
<dbReference type="EC" id="2.1.1.297" evidence="2"/>
<evidence type="ECO:0000259" key="1">
    <source>
        <dbReference type="Pfam" id="PF05175"/>
    </source>
</evidence>
<reference evidence="2 3" key="1">
    <citation type="submission" date="2021-03" db="EMBL/GenBank/DDBJ databases">
        <title>Sequencing the genomes of 1000 actinobacteria strains.</title>
        <authorList>
            <person name="Klenk H.-P."/>
        </authorList>
    </citation>
    <scope>NUCLEOTIDE SEQUENCE [LARGE SCALE GENOMIC DNA]</scope>
    <source>
        <strain evidence="2 3">DSM 46670</strain>
    </source>
</reference>
<dbReference type="InterPro" id="IPR050320">
    <property type="entry name" value="N5-glutamine_MTase"/>
</dbReference>
<keyword evidence="2" id="KW-0808">Transferase</keyword>
<keyword evidence="2" id="KW-0489">Methyltransferase</keyword>
<comment type="caution">
    <text evidence="2">The sequence shown here is derived from an EMBL/GenBank/DDBJ whole genome shotgun (WGS) entry which is preliminary data.</text>
</comment>
<sequence>MDERSASRAQALFERNRETRGRPTEFTLLDRKWELLEGVFAPCYTPVTGLFTEWLPYPQGGTFLEVGSGAGVTAVMAALSGCDAVTALDISQAAVENTRHNAELHAVEDRVRVLQSDLFDELQPGDRFDMIFWNSNFVEMRRDFVNDTDLHHAFFDPGYVAHRRYLHDAPRHLTENGRLLLGFTDLGNWTALRRLCAQAGLEISLLRSERRQTEITIEFQLLEIRPAAGRGAGRC</sequence>
<evidence type="ECO:0000313" key="2">
    <source>
        <dbReference type="EMBL" id="MBP2326419.1"/>
    </source>
</evidence>
<keyword evidence="3" id="KW-1185">Reference proteome</keyword>
<dbReference type="InterPro" id="IPR007848">
    <property type="entry name" value="Small_mtfrase_dom"/>
</dbReference>
<dbReference type="CDD" id="cd02440">
    <property type="entry name" value="AdoMet_MTases"/>
    <property type="match status" value="1"/>
</dbReference>
<name>A0ABS4TPT9_9PSEU</name>
<dbReference type="RefSeq" id="WP_209643488.1">
    <property type="nucleotide sequence ID" value="NZ_JAGINW010000001.1"/>
</dbReference>
<feature type="domain" description="Methyltransferase small" evidence="1">
    <location>
        <begin position="48"/>
        <end position="180"/>
    </location>
</feature>
<evidence type="ECO:0000313" key="3">
    <source>
        <dbReference type="Proteomes" id="UP001519332"/>
    </source>
</evidence>
<gene>
    <name evidence="2" type="ORF">JOF56_006804</name>
</gene>
<dbReference type="SUPFAM" id="SSF53335">
    <property type="entry name" value="S-adenosyl-L-methionine-dependent methyltransferases"/>
    <property type="match status" value="1"/>
</dbReference>
<dbReference type="Gene3D" id="3.40.50.150">
    <property type="entry name" value="Vaccinia Virus protein VP39"/>
    <property type="match status" value="1"/>
</dbReference>
<organism evidence="2 3">
    <name type="scientific">Kibdelosporangium banguiense</name>
    <dbReference type="NCBI Taxonomy" id="1365924"/>
    <lineage>
        <taxon>Bacteria</taxon>
        <taxon>Bacillati</taxon>
        <taxon>Actinomycetota</taxon>
        <taxon>Actinomycetes</taxon>
        <taxon>Pseudonocardiales</taxon>
        <taxon>Pseudonocardiaceae</taxon>
        <taxon>Kibdelosporangium</taxon>
    </lineage>
</organism>